<dbReference type="InterPro" id="IPR000711">
    <property type="entry name" value="ATPase_OSCP/dsu"/>
</dbReference>
<dbReference type="GO" id="GO:0005886">
    <property type="term" value="C:plasma membrane"/>
    <property type="evidence" value="ECO:0007669"/>
    <property type="project" value="UniProtKB-SubCell"/>
</dbReference>
<dbReference type="GO" id="GO:0046933">
    <property type="term" value="F:proton-transporting ATP synthase activity, rotational mechanism"/>
    <property type="evidence" value="ECO:0007669"/>
    <property type="project" value="UniProtKB-UniRule"/>
</dbReference>
<keyword evidence="2 7" id="KW-0813">Transport</keyword>
<protein>
    <recommendedName>
        <fullName evidence="7">ATP synthase subunit delta</fullName>
    </recommendedName>
    <alternativeName>
        <fullName evidence="7">ATP synthase F(1) sector subunit delta</fullName>
    </alternativeName>
    <alternativeName>
        <fullName evidence="7">F-type ATPase subunit delta</fullName>
        <shortName evidence="7">F-ATPase subunit delta</shortName>
    </alternativeName>
</protein>
<sequence>MIYSSVASRYALALLNVSKKLGTTEQYGELLKVTSQIYDSLATVLNNQALKPEIRTTLVVEILRSLNLEVDEPFKRFVHLLIVNKRIKYVKHIASYYDYSILENNGLVPVDVTSALPLSAEELEVLSRFVTKYTNRKPVFQVKIDENLIAGVVIEFAGKKLDASIKGRLERIAREITR</sequence>
<evidence type="ECO:0000313" key="8">
    <source>
        <dbReference type="EMBL" id="HGU40731.1"/>
    </source>
</evidence>
<keyword evidence="3 7" id="KW-0375">Hydrogen ion transport</keyword>
<gene>
    <name evidence="7" type="primary">atpH</name>
    <name evidence="8" type="ORF">ENT77_05990</name>
</gene>
<dbReference type="GO" id="GO:0045259">
    <property type="term" value="C:proton-transporting ATP synthase complex"/>
    <property type="evidence" value="ECO:0007669"/>
    <property type="project" value="UniProtKB-KW"/>
</dbReference>
<dbReference type="NCBIfam" id="NF009976">
    <property type="entry name" value="PRK13441.1"/>
    <property type="match status" value="1"/>
</dbReference>
<comment type="function">
    <text evidence="7">F(1)F(0) ATP synthase produces ATP from ADP in the presence of a proton or sodium gradient. F-type ATPases consist of two structural domains, F(1) containing the extramembraneous catalytic core and F(0) containing the membrane proton channel, linked together by a central stalk and a peripheral stalk. During catalysis, ATP synthesis in the catalytic domain of F(1) is coupled via a rotary mechanism of the central stalk subunits to proton translocation.</text>
</comment>
<evidence type="ECO:0000256" key="3">
    <source>
        <dbReference type="ARBA" id="ARBA00022781"/>
    </source>
</evidence>
<keyword evidence="6 7" id="KW-0066">ATP synthesis</keyword>
<reference evidence="8" key="1">
    <citation type="journal article" date="2020" name="mSystems">
        <title>Genome- and Community-Level Interaction Insights into Carbon Utilization and Element Cycling Functions of Hydrothermarchaeota in Hydrothermal Sediment.</title>
        <authorList>
            <person name="Zhou Z."/>
            <person name="Liu Y."/>
            <person name="Xu W."/>
            <person name="Pan J."/>
            <person name="Luo Z.H."/>
            <person name="Li M."/>
        </authorList>
    </citation>
    <scope>NUCLEOTIDE SEQUENCE [LARGE SCALE GENOMIC DNA]</scope>
    <source>
        <strain evidence="8">SpSt-609</strain>
    </source>
</reference>
<evidence type="ECO:0000256" key="2">
    <source>
        <dbReference type="ARBA" id="ARBA00022448"/>
    </source>
</evidence>
<comment type="function">
    <text evidence="7">This protein is part of the stalk that links CF(0) to CF(1). It either transmits conformational changes from CF(0) to CF(1) or is implicated in proton conduction.</text>
</comment>
<dbReference type="NCBIfam" id="TIGR01145">
    <property type="entry name" value="ATP_synt_delta"/>
    <property type="match status" value="1"/>
</dbReference>
<organism evidence="8">
    <name type="scientific">Fervidobacterium thailandense</name>
    <dbReference type="NCBI Taxonomy" id="1008305"/>
    <lineage>
        <taxon>Bacteria</taxon>
        <taxon>Thermotogati</taxon>
        <taxon>Thermotogota</taxon>
        <taxon>Thermotogae</taxon>
        <taxon>Thermotogales</taxon>
        <taxon>Fervidobacteriaceae</taxon>
        <taxon>Fervidobacterium</taxon>
    </lineage>
</organism>
<proteinExistence type="inferred from homology"/>
<evidence type="ECO:0000256" key="5">
    <source>
        <dbReference type="ARBA" id="ARBA00023136"/>
    </source>
</evidence>
<dbReference type="HAMAP" id="MF_01416">
    <property type="entry name" value="ATP_synth_delta_bact"/>
    <property type="match status" value="1"/>
</dbReference>
<dbReference type="EMBL" id="DSZY01000028">
    <property type="protein sequence ID" value="HGU40731.1"/>
    <property type="molecule type" value="Genomic_DNA"/>
</dbReference>
<comment type="caution">
    <text evidence="8">The sequence shown here is derived from an EMBL/GenBank/DDBJ whole genome shotgun (WGS) entry which is preliminary data.</text>
</comment>
<dbReference type="AlphaFoldDB" id="A0A7C4WA18"/>
<comment type="subcellular location">
    <subcellularLocation>
        <location evidence="7">Cell membrane</location>
        <topology evidence="7">Peripheral membrane protein</topology>
    </subcellularLocation>
    <subcellularLocation>
        <location evidence="1">Membrane</location>
    </subcellularLocation>
</comment>
<keyword evidence="7" id="KW-1003">Cell membrane</keyword>
<dbReference type="SUPFAM" id="SSF47928">
    <property type="entry name" value="N-terminal domain of the delta subunit of the F1F0-ATP synthase"/>
    <property type="match status" value="1"/>
</dbReference>
<keyword evidence="4 7" id="KW-0406">Ion transport</keyword>
<dbReference type="InterPro" id="IPR026015">
    <property type="entry name" value="ATP_synth_OSCP/delta_N_sf"/>
</dbReference>
<comment type="similarity">
    <text evidence="7">Belongs to the ATPase delta chain family.</text>
</comment>
<dbReference type="PRINTS" id="PR00125">
    <property type="entry name" value="ATPASEDELTA"/>
</dbReference>
<evidence type="ECO:0000256" key="4">
    <source>
        <dbReference type="ARBA" id="ARBA00023065"/>
    </source>
</evidence>
<keyword evidence="5 7" id="KW-0472">Membrane</keyword>
<dbReference type="Pfam" id="PF00213">
    <property type="entry name" value="OSCP"/>
    <property type="match status" value="1"/>
</dbReference>
<evidence type="ECO:0000256" key="6">
    <source>
        <dbReference type="ARBA" id="ARBA00023310"/>
    </source>
</evidence>
<evidence type="ECO:0000256" key="7">
    <source>
        <dbReference type="HAMAP-Rule" id="MF_01416"/>
    </source>
</evidence>
<name>A0A7C4WA18_9BACT</name>
<dbReference type="PANTHER" id="PTHR11910">
    <property type="entry name" value="ATP SYNTHASE DELTA CHAIN"/>
    <property type="match status" value="1"/>
</dbReference>
<dbReference type="Gene3D" id="1.10.520.20">
    <property type="entry name" value="N-terminal domain of the delta subunit of the F1F0-ATP synthase"/>
    <property type="match status" value="1"/>
</dbReference>
<accession>A0A7C4WA18</accession>
<keyword evidence="7" id="KW-0139">CF(1)</keyword>
<evidence type="ECO:0000256" key="1">
    <source>
        <dbReference type="ARBA" id="ARBA00004370"/>
    </source>
</evidence>